<dbReference type="InterPro" id="IPR015424">
    <property type="entry name" value="PyrdxlP-dep_Trfase"/>
</dbReference>
<dbReference type="EMBL" id="UNQJ01000009">
    <property type="protein sequence ID" value="SYZ33551.1"/>
    <property type="molecule type" value="Genomic_DNA"/>
</dbReference>
<dbReference type="RefSeq" id="WP_119161889.1">
    <property type="nucleotide sequence ID" value="NZ_LR134442.1"/>
</dbReference>
<reference evidence="1 4" key="3">
    <citation type="submission" date="2018-10" db="EMBL/GenBank/DDBJ databases">
        <title>Propionibacterium australiense Genome Sequencing and Assembly.</title>
        <authorList>
            <person name="Bernier A.-M."/>
            <person name="Bernard K."/>
        </authorList>
    </citation>
    <scope>NUCLEOTIDE SEQUENCE [LARGE SCALE GENOMIC DNA]</scope>
    <source>
        <strain evidence="1 4">NML98A078</strain>
    </source>
</reference>
<evidence type="ECO:0000313" key="4">
    <source>
        <dbReference type="Proteomes" id="UP000279336"/>
    </source>
</evidence>
<protein>
    <submittedName>
        <fullName evidence="2">Pyridoxal phosphate-dependent transferase, major region, subdomain 1</fullName>
    </submittedName>
</protein>
<evidence type="ECO:0000313" key="2">
    <source>
        <dbReference type="EMBL" id="SYZ33551.1"/>
    </source>
</evidence>
<keyword evidence="2" id="KW-0808">Transferase</keyword>
<dbReference type="Proteomes" id="UP000279336">
    <property type="component" value="Unassembled WGS sequence"/>
</dbReference>
<proteinExistence type="predicted"/>
<dbReference type="InterPro" id="IPR015421">
    <property type="entry name" value="PyrdxlP-dep_Trfase_major"/>
</dbReference>
<evidence type="ECO:0000313" key="3">
    <source>
        <dbReference type="Proteomes" id="UP000263928"/>
    </source>
</evidence>
<dbReference type="AlphaFoldDB" id="A0A383S760"/>
<dbReference type="OrthoDB" id="5146466at2"/>
<dbReference type="GO" id="GO:0016740">
    <property type="term" value="F:transferase activity"/>
    <property type="evidence" value="ECO:0007669"/>
    <property type="project" value="UniProtKB-KW"/>
</dbReference>
<dbReference type="EMBL" id="RCIW01000010">
    <property type="protein sequence ID" value="RLP09645.1"/>
    <property type="molecule type" value="Genomic_DNA"/>
</dbReference>
<keyword evidence="3" id="KW-1185">Reference proteome</keyword>
<name>A0A383S760_9ACTN</name>
<organism evidence="2 3">
    <name type="scientific">Propionibacterium australiense</name>
    <dbReference type="NCBI Taxonomy" id="119981"/>
    <lineage>
        <taxon>Bacteria</taxon>
        <taxon>Bacillati</taxon>
        <taxon>Actinomycetota</taxon>
        <taxon>Actinomycetes</taxon>
        <taxon>Propionibacteriales</taxon>
        <taxon>Propionibacteriaceae</taxon>
        <taxon>Propionibacterium</taxon>
    </lineage>
</organism>
<sequence length="95" mass="10253">MTIGWVESGWGRPGRAVALGSGRQGLGLLARWCRDRGIRTVLAPAFCCITMVTPLWLEGLSVRFVPVDERLVMDAGSLRTARAEYDGPVAVPVPS</sequence>
<evidence type="ECO:0000313" key="1">
    <source>
        <dbReference type="EMBL" id="RLP09645.1"/>
    </source>
</evidence>
<reference evidence="3" key="2">
    <citation type="submission" date="2018-08" db="EMBL/GenBank/DDBJ databases">
        <authorList>
            <person name="Hornung B."/>
        </authorList>
    </citation>
    <scope>NUCLEOTIDE SEQUENCE [LARGE SCALE GENOMIC DNA]</scope>
</reference>
<dbReference type="Gene3D" id="3.40.640.10">
    <property type="entry name" value="Type I PLP-dependent aspartate aminotransferase-like (Major domain)"/>
    <property type="match status" value="1"/>
</dbReference>
<dbReference type="SUPFAM" id="SSF53383">
    <property type="entry name" value="PLP-dependent transferases"/>
    <property type="match status" value="1"/>
</dbReference>
<reference evidence="2" key="1">
    <citation type="submission" date="2018-08" db="EMBL/GenBank/DDBJ databases">
        <authorList>
            <person name="Ferrada E.E."/>
            <person name="Latorre B.A."/>
        </authorList>
    </citation>
    <scope>NUCLEOTIDE SEQUENCE [LARGE SCALE GENOMIC DNA]</scope>
    <source>
        <strain evidence="2">Propionibacterium_australiense1</strain>
    </source>
</reference>
<gene>
    <name evidence="1" type="ORF">D7U36_07595</name>
    <name evidence="2" type="ORF">PROPAUS_1470</name>
</gene>
<accession>A0A383S760</accession>
<dbReference type="Proteomes" id="UP000263928">
    <property type="component" value="Unassembled WGS sequence"/>
</dbReference>